<protein>
    <submittedName>
        <fullName evidence="1">Uncharacterized protein</fullName>
    </submittedName>
</protein>
<name>A0A328EBN8_9ASTE</name>
<gene>
    <name evidence="1" type="ORF">DM860_004579</name>
</gene>
<keyword evidence="2" id="KW-1185">Reference proteome</keyword>
<organism evidence="1 2">
    <name type="scientific">Cuscuta australis</name>
    <dbReference type="NCBI Taxonomy" id="267555"/>
    <lineage>
        <taxon>Eukaryota</taxon>
        <taxon>Viridiplantae</taxon>
        <taxon>Streptophyta</taxon>
        <taxon>Embryophyta</taxon>
        <taxon>Tracheophyta</taxon>
        <taxon>Spermatophyta</taxon>
        <taxon>Magnoliopsida</taxon>
        <taxon>eudicotyledons</taxon>
        <taxon>Gunneridae</taxon>
        <taxon>Pentapetalae</taxon>
        <taxon>asterids</taxon>
        <taxon>lamiids</taxon>
        <taxon>Solanales</taxon>
        <taxon>Convolvulaceae</taxon>
        <taxon>Cuscuteae</taxon>
        <taxon>Cuscuta</taxon>
        <taxon>Cuscuta subgen. Grammica</taxon>
        <taxon>Cuscuta sect. Cleistogrammica</taxon>
    </lineage>
</organism>
<reference evidence="1 2" key="1">
    <citation type="submission" date="2018-06" db="EMBL/GenBank/DDBJ databases">
        <title>The Genome of Cuscuta australis (Dodder) Provides Insight into the Evolution of Plant Parasitism.</title>
        <authorList>
            <person name="Liu H."/>
        </authorList>
    </citation>
    <scope>NUCLEOTIDE SEQUENCE [LARGE SCALE GENOMIC DNA]</scope>
    <source>
        <strain evidence="2">cv. Yunnan</strain>
        <tissue evidence="1">Vines</tissue>
    </source>
</reference>
<evidence type="ECO:0000313" key="2">
    <source>
        <dbReference type="Proteomes" id="UP000249390"/>
    </source>
</evidence>
<evidence type="ECO:0000313" key="1">
    <source>
        <dbReference type="EMBL" id="RAL54108.1"/>
    </source>
</evidence>
<dbReference type="EMBL" id="NQVE01000015">
    <property type="protein sequence ID" value="RAL54108.1"/>
    <property type="molecule type" value="Genomic_DNA"/>
</dbReference>
<proteinExistence type="predicted"/>
<comment type="caution">
    <text evidence="1">The sequence shown here is derived from an EMBL/GenBank/DDBJ whole genome shotgun (WGS) entry which is preliminary data.</text>
</comment>
<accession>A0A328EBN8</accession>
<dbReference type="AlphaFoldDB" id="A0A328EBN8"/>
<dbReference type="Proteomes" id="UP000249390">
    <property type="component" value="Unassembled WGS sequence"/>
</dbReference>
<sequence>MEERVFPRHQVLNLLMAKKLLKKEPSFANAIFLPEAEFLGKYIASFPAEAEELLMAYKGHLLV</sequence>